<protein>
    <submittedName>
        <fullName evidence="2">Uncharacterized protein</fullName>
    </submittedName>
</protein>
<evidence type="ECO:0000313" key="2">
    <source>
        <dbReference type="EMBL" id="KRY81332.1"/>
    </source>
</evidence>
<feature type="compositionally biased region" description="Polar residues" evidence="1">
    <location>
        <begin position="10"/>
        <end position="20"/>
    </location>
</feature>
<dbReference type="EMBL" id="JYDT01000241">
    <property type="protein sequence ID" value="KRY81332.1"/>
    <property type="molecule type" value="Genomic_DNA"/>
</dbReference>
<sequence length="81" mass="8910">MSVSDEYGRHQQSGTTTSGNLVGAAIRPRNLGANLKAKIQEGRNGVTSSNYRKQLLFQLTTRDCFQANDTAPNQIHMEIAM</sequence>
<reference evidence="2 3" key="1">
    <citation type="submission" date="2015-01" db="EMBL/GenBank/DDBJ databases">
        <title>Evolution of Trichinella species and genotypes.</title>
        <authorList>
            <person name="Korhonen P.K."/>
            <person name="Edoardo P."/>
            <person name="Giuseppe L.R."/>
            <person name="Gasser R.B."/>
        </authorList>
    </citation>
    <scope>NUCLEOTIDE SEQUENCE [LARGE SCALE GENOMIC DNA]</scope>
    <source>
        <strain evidence="2">ISS470</strain>
    </source>
</reference>
<gene>
    <name evidence="2" type="ORF">T4D_11977</name>
</gene>
<evidence type="ECO:0000313" key="3">
    <source>
        <dbReference type="Proteomes" id="UP000054995"/>
    </source>
</evidence>
<keyword evidence="3" id="KW-1185">Reference proteome</keyword>
<evidence type="ECO:0000256" key="1">
    <source>
        <dbReference type="SAM" id="MobiDB-lite"/>
    </source>
</evidence>
<dbReference type="AlphaFoldDB" id="A0A0V1F5H6"/>
<proteinExistence type="predicted"/>
<feature type="region of interest" description="Disordered" evidence="1">
    <location>
        <begin position="1"/>
        <end position="23"/>
    </location>
</feature>
<organism evidence="2 3">
    <name type="scientific">Trichinella pseudospiralis</name>
    <name type="common">Parasitic roundworm</name>
    <dbReference type="NCBI Taxonomy" id="6337"/>
    <lineage>
        <taxon>Eukaryota</taxon>
        <taxon>Metazoa</taxon>
        <taxon>Ecdysozoa</taxon>
        <taxon>Nematoda</taxon>
        <taxon>Enoplea</taxon>
        <taxon>Dorylaimia</taxon>
        <taxon>Trichinellida</taxon>
        <taxon>Trichinellidae</taxon>
        <taxon>Trichinella</taxon>
    </lineage>
</organism>
<accession>A0A0V1F5H6</accession>
<dbReference type="Proteomes" id="UP000054995">
    <property type="component" value="Unassembled WGS sequence"/>
</dbReference>
<comment type="caution">
    <text evidence="2">The sequence shown here is derived from an EMBL/GenBank/DDBJ whole genome shotgun (WGS) entry which is preliminary data.</text>
</comment>
<name>A0A0V1F5H6_TRIPS</name>